<dbReference type="Proteomes" id="UP000295184">
    <property type="component" value="Unassembled WGS sequence"/>
</dbReference>
<proteinExistence type="predicted"/>
<sequence length="480" mass="51576">MMRFLQRLGKSLMLPVACLPIGGILMGIGYWIDPTGWGANSLLALLLIKAGGILIDNMAILFALGVAIGMSKDQEGTSALAAIISWLTVQTMLGTSVVQLILGADATVPAAFAKINNQFIGILCGLIAAGCYNKFYKTNMPDFLGFFAGRRFVPIMTVLTTLVVCIPLYFVWPVVYGFLVWVGESVLGMGAVGAGIYGFLNRLLIPIGMHHALNSVFWFDVAGINDIGKFWGTMEGGVLGQTGMYQAGFFPVMMFGLPGAALAMYHTAKDKKKKVTAGILLSVALCSFLTGVTEPMEFSFMFLAPALYVVHALLTGLSVGIVAALPIRAGFNFSAGFVDWFLSFKAPFAMNSWLLIPIGLVFFVLYYVIFRILIVQLNLKTPGREDDDNAAEMNIELGSSDYAAMAAAILEGVGGAANVTNVDNCITRLRLEVKDRLLVDEKKIKASGAAGVVRPGKTSVQVIIGPKVQFVADEFKKLVK</sequence>
<evidence type="ECO:0000256" key="10">
    <source>
        <dbReference type="ARBA" id="ARBA00023136"/>
    </source>
</evidence>
<keyword evidence="10 12" id="KW-0472">Membrane</keyword>
<feature type="active site" description="Phosphocysteine intermediate; for EIIB activity" evidence="11">
    <location>
        <position position="425"/>
    </location>
</feature>
<dbReference type="PANTHER" id="PTHR30009:SF4">
    <property type="entry name" value="PTS SYSTEM N-ACETYLGLUCOSAMINE-SPECIFIC EIICBA COMPONENT"/>
    <property type="match status" value="1"/>
</dbReference>
<feature type="transmembrane region" description="Helical" evidence="12">
    <location>
        <begin position="152"/>
        <end position="172"/>
    </location>
</feature>
<dbReference type="STRING" id="1650663.GCA_001486665_03522"/>
<dbReference type="GO" id="GO:0090563">
    <property type="term" value="F:protein-phosphocysteine-sugar phosphotransferase activity"/>
    <property type="evidence" value="ECO:0007669"/>
    <property type="project" value="TreeGrafter"/>
</dbReference>
<dbReference type="NCBIfam" id="TIGR00826">
    <property type="entry name" value="EIIB_glc"/>
    <property type="match status" value="1"/>
</dbReference>
<dbReference type="Gene3D" id="3.30.1360.60">
    <property type="entry name" value="Glucose permease domain IIB"/>
    <property type="match status" value="1"/>
</dbReference>
<dbReference type="NCBIfam" id="TIGR01998">
    <property type="entry name" value="PTS-II-BC-nag"/>
    <property type="match status" value="1"/>
</dbReference>
<reference evidence="15 16" key="1">
    <citation type="submission" date="2019-03" db="EMBL/GenBank/DDBJ databases">
        <title>Genomic Encyclopedia of Type Strains, Phase IV (KMG-IV): sequencing the most valuable type-strain genomes for metagenomic binning, comparative biology and taxonomic classification.</title>
        <authorList>
            <person name="Goeker M."/>
        </authorList>
    </citation>
    <scope>NUCLEOTIDE SEQUENCE [LARGE SCALE GENOMIC DNA]</scope>
    <source>
        <strain evidence="15 16">DSM 100451</strain>
    </source>
</reference>
<evidence type="ECO:0000256" key="11">
    <source>
        <dbReference type="PROSITE-ProRule" id="PRU00421"/>
    </source>
</evidence>
<evidence type="ECO:0000256" key="8">
    <source>
        <dbReference type="ARBA" id="ARBA00022777"/>
    </source>
</evidence>
<dbReference type="InterPro" id="IPR003352">
    <property type="entry name" value="PTS_EIIC"/>
</dbReference>
<evidence type="ECO:0000256" key="12">
    <source>
        <dbReference type="SAM" id="Phobius"/>
    </source>
</evidence>
<dbReference type="InterPro" id="IPR010974">
    <property type="entry name" value="PTS_IIBC_nag"/>
</dbReference>
<dbReference type="InterPro" id="IPR036878">
    <property type="entry name" value="Glu_permease_IIB"/>
</dbReference>
<gene>
    <name evidence="15" type="ORF">EDD77_13321</name>
</gene>
<evidence type="ECO:0000256" key="5">
    <source>
        <dbReference type="ARBA" id="ARBA00022679"/>
    </source>
</evidence>
<dbReference type="RefSeq" id="WP_242868489.1">
    <property type="nucleotide sequence ID" value="NZ_CABKVM010000019.1"/>
</dbReference>
<keyword evidence="7 12" id="KW-0812">Transmembrane</keyword>
<feature type="transmembrane region" description="Helical" evidence="12">
    <location>
        <begin position="44"/>
        <end position="68"/>
    </location>
</feature>
<evidence type="ECO:0000313" key="16">
    <source>
        <dbReference type="Proteomes" id="UP000295184"/>
    </source>
</evidence>
<comment type="subcellular location">
    <subcellularLocation>
        <location evidence="1">Cell membrane</location>
        <topology evidence="1">Multi-pass membrane protein</topology>
    </subcellularLocation>
</comment>
<dbReference type="PROSITE" id="PS51103">
    <property type="entry name" value="PTS_EIIC_TYPE_1"/>
    <property type="match status" value="1"/>
</dbReference>
<accession>A0A4R1QTP1</accession>
<keyword evidence="6" id="KW-0598">Phosphotransferase system</keyword>
<evidence type="ECO:0000256" key="9">
    <source>
        <dbReference type="ARBA" id="ARBA00022989"/>
    </source>
</evidence>
<dbReference type="InterPro" id="IPR050429">
    <property type="entry name" value="PTS_Glucose_EIICBA"/>
</dbReference>
<organism evidence="15 16">
    <name type="scientific">Allofournierella massiliensis</name>
    <dbReference type="NCBI Taxonomy" id="1650663"/>
    <lineage>
        <taxon>Bacteria</taxon>
        <taxon>Bacillati</taxon>
        <taxon>Bacillota</taxon>
        <taxon>Clostridia</taxon>
        <taxon>Eubacteriales</taxon>
        <taxon>Oscillospiraceae</taxon>
        <taxon>Allofournierella</taxon>
    </lineage>
</organism>
<keyword evidence="4" id="KW-0762">Sugar transport</keyword>
<dbReference type="GO" id="GO:0015764">
    <property type="term" value="P:N-acetylglucosamine transport"/>
    <property type="evidence" value="ECO:0007669"/>
    <property type="project" value="TreeGrafter"/>
</dbReference>
<dbReference type="InterPro" id="IPR018113">
    <property type="entry name" value="PTrfase_EIIB_Cys"/>
</dbReference>
<dbReference type="GO" id="GO:0019866">
    <property type="term" value="C:organelle inner membrane"/>
    <property type="evidence" value="ECO:0007669"/>
    <property type="project" value="InterPro"/>
</dbReference>
<feature type="transmembrane region" description="Helical" evidence="12">
    <location>
        <begin position="80"/>
        <end position="103"/>
    </location>
</feature>
<dbReference type="InterPro" id="IPR001996">
    <property type="entry name" value="PTS_IIB_1"/>
</dbReference>
<feature type="domain" description="PTS EIIC type-1" evidence="14">
    <location>
        <begin position="1"/>
        <end position="386"/>
    </location>
</feature>
<feature type="domain" description="PTS EIIB type-1" evidence="13">
    <location>
        <begin position="403"/>
        <end position="480"/>
    </location>
</feature>
<feature type="transmembrane region" description="Helical" evidence="12">
    <location>
        <begin position="12"/>
        <end position="32"/>
    </location>
</feature>
<dbReference type="Pfam" id="PF00367">
    <property type="entry name" value="PTS_EIIB"/>
    <property type="match status" value="1"/>
</dbReference>
<keyword evidence="8" id="KW-0418">Kinase</keyword>
<feature type="transmembrane region" description="Helical" evidence="12">
    <location>
        <begin position="275"/>
        <end position="292"/>
    </location>
</feature>
<dbReference type="PROSITE" id="PS51098">
    <property type="entry name" value="PTS_EIIB_TYPE_1"/>
    <property type="match status" value="1"/>
</dbReference>
<dbReference type="GO" id="GO:0008982">
    <property type="term" value="F:protein-N(PI)-phosphohistidine-sugar phosphotransferase activity"/>
    <property type="evidence" value="ECO:0007669"/>
    <property type="project" value="InterPro"/>
</dbReference>
<dbReference type="AlphaFoldDB" id="A0A4R1QTP1"/>
<dbReference type="Pfam" id="PF02378">
    <property type="entry name" value="PTS_EIIC"/>
    <property type="match status" value="1"/>
</dbReference>
<dbReference type="PANTHER" id="PTHR30009">
    <property type="entry name" value="CYTOCHROME C-TYPE SYNTHESIS PROTEIN AND PTS TRANSMEMBRANE COMPONENT"/>
    <property type="match status" value="1"/>
</dbReference>
<evidence type="ECO:0000259" key="14">
    <source>
        <dbReference type="PROSITE" id="PS51103"/>
    </source>
</evidence>
<evidence type="ECO:0000313" key="15">
    <source>
        <dbReference type="EMBL" id="TCL53480.1"/>
    </source>
</evidence>
<dbReference type="SUPFAM" id="SSF55604">
    <property type="entry name" value="Glucose permease domain IIB"/>
    <property type="match status" value="1"/>
</dbReference>
<protein>
    <submittedName>
        <fullName evidence="15">PTS system N-acetylglucosamine-specific IIC component</fullName>
    </submittedName>
</protein>
<dbReference type="FunFam" id="3.30.1360.60:FF:000001">
    <property type="entry name" value="PTS system glucose-specific IIBC component PtsG"/>
    <property type="match status" value="1"/>
</dbReference>
<evidence type="ECO:0000259" key="13">
    <source>
        <dbReference type="PROSITE" id="PS51098"/>
    </source>
</evidence>
<dbReference type="CDD" id="cd00212">
    <property type="entry name" value="PTS_IIB_glc"/>
    <property type="match status" value="1"/>
</dbReference>
<evidence type="ECO:0000256" key="6">
    <source>
        <dbReference type="ARBA" id="ARBA00022683"/>
    </source>
</evidence>
<feature type="transmembrane region" description="Helical" evidence="12">
    <location>
        <begin position="298"/>
        <end position="322"/>
    </location>
</feature>
<keyword evidence="2" id="KW-0813">Transport</keyword>
<dbReference type="GO" id="GO:0005886">
    <property type="term" value="C:plasma membrane"/>
    <property type="evidence" value="ECO:0007669"/>
    <property type="project" value="UniProtKB-SubCell"/>
</dbReference>
<evidence type="ECO:0000256" key="2">
    <source>
        <dbReference type="ARBA" id="ARBA00022448"/>
    </source>
</evidence>
<feature type="transmembrane region" description="Helical" evidence="12">
    <location>
        <begin position="115"/>
        <end position="132"/>
    </location>
</feature>
<evidence type="ECO:0000256" key="4">
    <source>
        <dbReference type="ARBA" id="ARBA00022597"/>
    </source>
</evidence>
<dbReference type="GO" id="GO:0016301">
    <property type="term" value="F:kinase activity"/>
    <property type="evidence" value="ECO:0007669"/>
    <property type="project" value="UniProtKB-KW"/>
</dbReference>
<dbReference type="GO" id="GO:0015572">
    <property type="term" value="F:N-acetylglucosamine transmembrane transporter activity"/>
    <property type="evidence" value="ECO:0007669"/>
    <property type="project" value="InterPro"/>
</dbReference>
<feature type="transmembrane region" description="Helical" evidence="12">
    <location>
        <begin position="178"/>
        <end position="200"/>
    </location>
</feature>
<dbReference type="EMBL" id="SLUM01000033">
    <property type="protein sequence ID" value="TCL53480.1"/>
    <property type="molecule type" value="Genomic_DNA"/>
</dbReference>
<keyword evidence="5" id="KW-0808">Transferase</keyword>
<dbReference type="InterPro" id="IPR013013">
    <property type="entry name" value="PTS_EIIC_1"/>
</dbReference>
<keyword evidence="3" id="KW-1003">Cell membrane</keyword>
<comment type="caution">
    <text evidence="15">The sequence shown here is derived from an EMBL/GenBank/DDBJ whole genome shotgun (WGS) entry which is preliminary data.</text>
</comment>
<feature type="transmembrane region" description="Helical" evidence="12">
    <location>
        <begin position="243"/>
        <end position="263"/>
    </location>
</feature>
<name>A0A4R1QTP1_9FIRM</name>
<evidence type="ECO:0000256" key="1">
    <source>
        <dbReference type="ARBA" id="ARBA00004651"/>
    </source>
</evidence>
<dbReference type="GO" id="GO:0009401">
    <property type="term" value="P:phosphoenolpyruvate-dependent sugar phosphotransferase system"/>
    <property type="evidence" value="ECO:0007669"/>
    <property type="project" value="UniProtKB-KW"/>
</dbReference>
<evidence type="ECO:0000256" key="3">
    <source>
        <dbReference type="ARBA" id="ARBA00022475"/>
    </source>
</evidence>
<feature type="transmembrane region" description="Helical" evidence="12">
    <location>
        <begin position="354"/>
        <end position="374"/>
    </location>
</feature>
<dbReference type="GeneID" id="97380334"/>
<dbReference type="PROSITE" id="PS01035">
    <property type="entry name" value="PTS_EIIB_TYPE_1_CYS"/>
    <property type="match status" value="1"/>
</dbReference>
<evidence type="ECO:0000256" key="7">
    <source>
        <dbReference type="ARBA" id="ARBA00022692"/>
    </source>
</evidence>
<keyword evidence="9 12" id="KW-1133">Transmembrane helix</keyword>